<evidence type="ECO:0000313" key="2">
    <source>
        <dbReference type="EMBL" id="KDR11640.1"/>
    </source>
</evidence>
<dbReference type="Proteomes" id="UP000027135">
    <property type="component" value="Unassembled WGS sequence"/>
</dbReference>
<dbReference type="AlphaFoldDB" id="A0A067QPR3"/>
<dbReference type="EMBL" id="KK853083">
    <property type="protein sequence ID" value="KDR11640.1"/>
    <property type="molecule type" value="Genomic_DNA"/>
</dbReference>
<keyword evidence="3" id="KW-1185">Reference proteome</keyword>
<reference evidence="2 3" key="1">
    <citation type="journal article" date="2014" name="Nat. Commun.">
        <title>Molecular traces of alternative social organization in a termite genome.</title>
        <authorList>
            <person name="Terrapon N."/>
            <person name="Li C."/>
            <person name="Robertson H.M."/>
            <person name="Ji L."/>
            <person name="Meng X."/>
            <person name="Booth W."/>
            <person name="Chen Z."/>
            <person name="Childers C.P."/>
            <person name="Glastad K.M."/>
            <person name="Gokhale K."/>
            <person name="Gowin J."/>
            <person name="Gronenberg W."/>
            <person name="Hermansen R.A."/>
            <person name="Hu H."/>
            <person name="Hunt B.G."/>
            <person name="Huylmans A.K."/>
            <person name="Khalil S.M."/>
            <person name="Mitchell R.D."/>
            <person name="Munoz-Torres M.C."/>
            <person name="Mustard J.A."/>
            <person name="Pan H."/>
            <person name="Reese J.T."/>
            <person name="Scharf M.E."/>
            <person name="Sun F."/>
            <person name="Vogel H."/>
            <person name="Xiao J."/>
            <person name="Yang W."/>
            <person name="Yang Z."/>
            <person name="Yang Z."/>
            <person name="Zhou J."/>
            <person name="Zhu J."/>
            <person name="Brent C.S."/>
            <person name="Elsik C.G."/>
            <person name="Goodisman M.A."/>
            <person name="Liberles D.A."/>
            <person name="Roe R.M."/>
            <person name="Vargo E.L."/>
            <person name="Vilcinskas A."/>
            <person name="Wang J."/>
            <person name="Bornberg-Bauer E."/>
            <person name="Korb J."/>
            <person name="Zhang G."/>
            <person name="Liebig J."/>
        </authorList>
    </citation>
    <scope>NUCLEOTIDE SEQUENCE [LARGE SCALE GENOMIC DNA]</scope>
    <source>
        <tissue evidence="2">Whole organism</tissue>
    </source>
</reference>
<accession>A0A067QPR3</accession>
<gene>
    <name evidence="2" type="ORF">L798_13967</name>
</gene>
<protein>
    <submittedName>
        <fullName evidence="2">Uncharacterized protein</fullName>
    </submittedName>
</protein>
<name>A0A067QPR3_ZOONE</name>
<evidence type="ECO:0000313" key="3">
    <source>
        <dbReference type="Proteomes" id="UP000027135"/>
    </source>
</evidence>
<proteinExistence type="predicted"/>
<organism evidence="2 3">
    <name type="scientific">Zootermopsis nevadensis</name>
    <name type="common">Dampwood termite</name>
    <dbReference type="NCBI Taxonomy" id="136037"/>
    <lineage>
        <taxon>Eukaryota</taxon>
        <taxon>Metazoa</taxon>
        <taxon>Ecdysozoa</taxon>
        <taxon>Arthropoda</taxon>
        <taxon>Hexapoda</taxon>
        <taxon>Insecta</taxon>
        <taxon>Pterygota</taxon>
        <taxon>Neoptera</taxon>
        <taxon>Polyneoptera</taxon>
        <taxon>Dictyoptera</taxon>
        <taxon>Blattodea</taxon>
        <taxon>Blattoidea</taxon>
        <taxon>Termitoidae</taxon>
        <taxon>Termopsidae</taxon>
        <taxon>Zootermopsis</taxon>
    </lineage>
</organism>
<feature type="region of interest" description="Disordered" evidence="1">
    <location>
        <begin position="36"/>
        <end position="57"/>
    </location>
</feature>
<sequence length="76" mass="8221">MEKFHISLLSAVDKGTDPAPFPVRLSVGEFLDPVGESVSSNDDKKVSTAPPFSSSRTSTELLLNLLLSKYLLVLSK</sequence>
<evidence type="ECO:0000256" key="1">
    <source>
        <dbReference type="SAM" id="MobiDB-lite"/>
    </source>
</evidence>
<dbReference type="InParanoid" id="A0A067QPR3"/>